<proteinExistence type="predicted"/>
<dbReference type="Proteomes" id="UP000182466">
    <property type="component" value="Unassembled WGS sequence"/>
</dbReference>
<dbReference type="AlphaFoldDB" id="A0A1I7DZW1"/>
<accession>A0A1I7DZW1</accession>
<sequence length="39" mass="4539">MFGAAPWSTTKHNEAVIWGRDQGDLAHYRRPEWTQGVRL</sequence>
<reference evidence="1 2" key="1">
    <citation type="submission" date="2016-10" db="EMBL/GenBank/DDBJ databases">
        <authorList>
            <person name="de Groot N.N."/>
        </authorList>
    </citation>
    <scope>NUCLEOTIDE SEQUENCE [LARGE SCALE GENOMIC DNA]</scope>
    <source>
        <strain evidence="1 2">CGMCC 1.10959</strain>
    </source>
</reference>
<name>A0A1I7DZW1_9RHOB</name>
<gene>
    <name evidence="1" type="ORF">SAMN05216236_13913</name>
</gene>
<evidence type="ECO:0000313" key="1">
    <source>
        <dbReference type="EMBL" id="SFU17196.1"/>
    </source>
</evidence>
<keyword evidence="2" id="KW-1185">Reference proteome</keyword>
<evidence type="ECO:0000313" key="2">
    <source>
        <dbReference type="Proteomes" id="UP000182466"/>
    </source>
</evidence>
<organism evidence="1 2">
    <name type="scientific">Sedimentitalea nanhaiensis</name>
    <dbReference type="NCBI Taxonomy" id="999627"/>
    <lineage>
        <taxon>Bacteria</taxon>
        <taxon>Pseudomonadati</taxon>
        <taxon>Pseudomonadota</taxon>
        <taxon>Alphaproteobacteria</taxon>
        <taxon>Rhodobacterales</taxon>
        <taxon>Paracoccaceae</taxon>
        <taxon>Sedimentitalea</taxon>
    </lineage>
</organism>
<protein>
    <submittedName>
        <fullName evidence="1">Uncharacterized protein</fullName>
    </submittedName>
</protein>
<dbReference type="EMBL" id="FPAW01000039">
    <property type="protein sequence ID" value="SFU17196.1"/>
    <property type="molecule type" value="Genomic_DNA"/>
</dbReference>